<keyword evidence="3 5" id="KW-1133">Transmembrane helix</keyword>
<dbReference type="InterPro" id="IPR009908">
    <property type="entry name" value="Methylamine_util_MauE"/>
</dbReference>
<feature type="transmembrane region" description="Helical" evidence="5">
    <location>
        <begin position="121"/>
        <end position="138"/>
    </location>
</feature>
<dbReference type="EMBL" id="JBHMCF010000037">
    <property type="protein sequence ID" value="MFB9474073.1"/>
    <property type="molecule type" value="Genomic_DNA"/>
</dbReference>
<accession>A0ABV5NUR5</accession>
<gene>
    <name evidence="7" type="ORF">ACFFR3_31640</name>
</gene>
<feature type="transmembrane region" description="Helical" evidence="5">
    <location>
        <begin position="144"/>
        <end position="162"/>
    </location>
</feature>
<dbReference type="Pfam" id="PF07291">
    <property type="entry name" value="MauE"/>
    <property type="match status" value="1"/>
</dbReference>
<proteinExistence type="predicted"/>
<feature type="domain" description="Methylamine utilisation protein MauE" evidence="6">
    <location>
        <begin position="4"/>
        <end position="131"/>
    </location>
</feature>
<evidence type="ECO:0000313" key="8">
    <source>
        <dbReference type="Proteomes" id="UP001589568"/>
    </source>
</evidence>
<comment type="subcellular location">
    <subcellularLocation>
        <location evidence="1">Membrane</location>
        <topology evidence="1">Multi-pass membrane protein</topology>
    </subcellularLocation>
</comment>
<evidence type="ECO:0000256" key="1">
    <source>
        <dbReference type="ARBA" id="ARBA00004141"/>
    </source>
</evidence>
<organism evidence="7 8">
    <name type="scientific">Nonomuraea salmonea</name>
    <dbReference type="NCBI Taxonomy" id="46181"/>
    <lineage>
        <taxon>Bacteria</taxon>
        <taxon>Bacillati</taxon>
        <taxon>Actinomycetota</taxon>
        <taxon>Actinomycetes</taxon>
        <taxon>Streptosporangiales</taxon>
        <taxon>Streptosporangiaceae</taxon>
        <taxon>Nonomuraea</taxon>
    </lineage>
</organism>
<comment type="caution">
    <text evidence="7">The sequence shown here is derived from an EMBL/GenBank/DDBJ whole genome shotgun (WGS) entry which is preliminary data.</text>
</comment>
<dbReference type="RefSeq" id="WP_364380618.1">
    <property type="nucleotide sequence ID" value="NZ_JBHMCF010000037.1"/>
</dbReference>
<keyword evidence="4 5" id="KW-0472">Membrane</keyword>
<feature type="transmembrane region" description="Helical" evidence="5">
    <location>
        <begin position="47"/>
        <end position="67"/>
    </location>
</feature>
<keyword evidence="8" id="KW-1185">Reference proteome</keyword>
<sequence length="172" mass="17398">MLAYVGFGCRVLLAVVFLAAAVSKVRGRRDRAAFRTSLGAFGVKARFRPAVAAAVIAGELATAALLAADVTALAGLALGAALLIAFTVAIGSVLRRGAPVSCRCFGSSTQPLGRRHLMRNALLLLVAAAGVTGTAPAVGWNPGALLVAGFMAVIVAALVISYDDLVSAVLPR</sequence>
<reference evidence="7 8" key="1">
    <citation type="submission" date="2024-09" db="EMBL/GenBank/DDBJ databases">
        <authorList>
            <person name="Sun Q."/>
            <person name="Mori K."/>
        </authorList>
    </citation>
    <scope>NUCLEOTIDE SEQUENCE [LARGE SCALE GENOMIC DNA]</scope>
    <source>
        <strain evidence="7 8">JCM 3324</strain>
    </source>
</reference>
<evidence type="ECO:0000256" key="4">
    <source>
        <dbReference type="ARBA" id="ARBA00023136"/>
    </source>
</evidence>
<evidence type="ECO:0000256" key="3">
    <source>
        <dbReference type="ARBA" id="ARBA00022989"/>
    </source>
</evidence>
<evidence type="ECO:0000256" key="5">
    <source>
        <dbReference type="SAM" id="Phobius"/>
    </source>
</evidence>
<feature type="transmembrane region" description="Helical" evidence="5">
    <location>
        <begin position="6"/>
        <end position="26"/>
    </location>
</feature>
<feature type="transmembrane region" description="Helical" evidence="5">
    <location>
        <begin position="73"/>
        <end position="94"/>
    </location>
</feature>
<keyword evidence="2 5" id="KW-0812">Transmembrane</keyword>
<name>A0ABV5NUR5_9ACTN</name>
<evidence type="ECO:0000256" key="2">
    <source>
        <dbReference type="ARBA" id="ARBA00022692"/>
    </source>
</evidence>
<evidence type="ECO:0000259" key="6">
    <source>
        <dbReference type="Pfam" id="PF07291"/>
    </source>
</evidence>
<evidence type="ECO:0000313" key="7">
    <source>
        <dbReference type="EMBL" id="MFB9474073.1"/>
    </source>
</evidence>
<protein>
    <submittedName>
        <fullName evidence="7">MauE/DoxX family redox-associated membrane protein</fullName>
    </submittedName>
</protein>
<dbReference type="Proteomes" id="UP001589568">
    <property type="component" value="Unassembled WGS sequence"/>
</dbReference>